<organism evidence="1">
    <name type="scientific">Anguilla anguilla</name>
    <name type="common">European freshwater eel</name>
    <name type="synonym">Muraena anguilla</name>
    <dbReference type="NCBI Taxonomy" id="7936"/>
    <lineage>
        <taxon>Eukaryota</taxon>
        <taxon>Metazoa</taxon>
        <taxon>Chordata</taxon>
        <taxon>Craniata</taxon>
        <taxon>Vertebrata</taxon>
        <taxon>Euteleostomi</taxon>
        <taxon>Actinopterygii</taxon>
        <taxon>Neopterygii</taxon>
        <taxon>Teleostei</taxon>
        <taxon>Anguilliformes</taxon>
        <taxon>Anguillidae</taxon>
        <taxon>Anguilla</taxon>
    </lineage>
</organism>
<sequence length="39" mass="4378">MKLSAEVVLLCGKYISVYLKGLTAFLKKFVSFIVPKSKK</sequence>
<name>A0A0E9WDJ9_ANGAN</name>
<accession>A0A0E9WDJ9</accession>
<dbReference type="AlphaFoldDB" id="A0A0E9WDJ9"/>
<reference evidence="1" key="1">
    <citation type="submission" date="2014-11" db="EMBL/GenBank/DDBJ databases">
        <authorList>
            <person name="Amaro Gonzalez C."/>
        </authorList>
    </citation>
    <scope>NUCLEOTIDE SEQUENCE</scope>
</reference>
<protein>
    <submittedName>
        <fullName evidence="1">Uncharacterized protein</fullName>
    </submittedName>
</protein>
<reference evidence="1" key="2">
    <citation type="journal article" date="2015" name="Fish Shellfish Immunol.">
        <title>Early steps in the European eel (Anguilla anguilla)-Vibrio vulnificus interaction in the gills: Role of the RtxA13 toxin.</title>
        <authorList>
            <person name="Callol A."/>
            <person name="Pajuelo D."/>
            <person name="Ebbesson L."/>
            <person name="Teles M."/>
            <person name="MacKenzie S."/>
            <person name="Amaro C."/>
        </authorList>
    </citation>
    <scope>NUCLEOTIDE SEQUENCE</scope>
</reference>
<evidence type="ECO:0000313" key="1">
    <source>
        <dbReference type="EMBL" id="JAH87650.1"/>
    </source>
</evidence>
<proteinExistence type="predicted"/>
<dbReference type="EMBL" id="GBXM01020927">
    <property type="protein sequence ID" value="JAH87650.1"/>
    <property type="molecule type" value="Transcribed_RNA"/>
</dbReference>